<dbReference type="WBParaSite" id="BPAG_0000906601-mRNA-1">
    <property type="protein sequence ID" value="BPAG_0000906601-mRNA-1"/>
    <property type="gene ID" value="BPAG_0000906601"/>
</dbReference>
<dbReference type="Gene3D" id="3.30.1120.90">
    <property type="entry name" value="Nucleosome assembly protein"/>
    <property type="match status" value="1"/>
</dbReference>
<dbReference type="InterPro" id="IPR037231">
    <property type="entry name" value="NAP-like_sf"/>
</dbReference>
<evidence type="ECO:0000313" key="4">
    <source>
        <dbReference type="EMBL" id="VDN90214.1"/>
    </source>
</evidence>
<reference evidence="6" key="1">
    <citation type="submission" date="2016-04" db="UniProtKB">
        <authorList>
            <consortium name="WormBaseParasite"/>
        </authorList>
    </citation>
    <scope>IDENTIFICATION</scope>
</reference>
<dbReference type="PANTHER" id="PTHR11875">
    <property type="entry name" value="TESTIS-SPECIFIC Y-ENCODED PROTEIN"/>
    <property type="match status" value="1"/>
</dbReference>
<gene>
    <name evidence="4" type="ORF">BPAG_LOCUS9028</name>
</gene>
<evidence type="ECO:0000256" key="2">
    <source>
        <dbReference type="RuleBase" id="RU003876"/>
    </source>
</evidence>
<dbReference type="STRING" id="6280.A0A158PR14"/>
<evidence type="ECO:0000256" key="3">
    <source>
        <dbReference type="SAM" id="MobiDB-lite"/>
    </source>
</evidence>
<dbReference type="Gene3D" id="1.20.5.1500">
    <property type="match status" value="1"/>
</dbReference>
<dbReference type="GO" id="GO:0005634">
    <property type="term" value="C:nucleus"/>
    <property type="evidence" value="ECO:0007669"/>
    <property type="project" value="InterPro"/>
</dbReference>
<comment type="similarity">
    <text evidence="1 2">Belongs to the nucleosome assembly protein (NAP) family.</text>
</comment>
<dbReference type="EMBL" id="UZAD01013145">
    <property type="protein sequence ID" value="VDN90214.1"/>
    <property type="molecule type" value="Genomic_DNA"/>
</dbReference>
<evidence type="ECO:0000313" key="5">
    <source>
        <dbReference type="Proteomes" id="UP000278627"/>
    </source>
</evidence>
<organism evidence="6">
    <name type="scientific">Brugia pahangi</name>
    <name type="common">Filarial nematode worm</name>
    <dbReference type="NCBI Taxonomy" id="6280"/>
    <lineage>
        <taxon>Eukaryota</taxon>
        <taxon>Metazoa</taxon>
        <taxon>Ecdysozoa</taxon>
        <taxon>Nematoda</taxon>
        <taxon>Chromadorea</taxon>
        <taxon>Rhabditida</taxon>
        <taxon>Spirurina</taxon>
        <taxon>Spiruromorpha</taxon>
        <taxon>Filarioidea</taxon>
        <taxon>Onchocercidae</taxon>
        <taxon>Brugia</taxon>
    </lineage>
</organism>
<dbReference type="InterPro" id="IPR002164">
    <property type="entry name" value="NAP_family"/>
</dbReference>
<accession>A0A158PR14</accession>
<evidence type="ECO:0000313" key="6">
    <source>
        <dbReference type="WBParaSite" id="BPAG_0000906601-mRNA-1"/>
    </source>
</evidence>
<reference evidence="4 5" key="2">
    <citation type="submission" date="2018-11" db="EMBL/GenBank/DDBJ databases">
        <authorList>
            <consortium name="Pathogen Informatics"/>
        </authorList>
    </citation>
    <scope>NUCLEOTIDE SEQUENCE [LARGE SCALE GENOMIC DNA]</scope>
</reference>
<proteinExistence type="inferred from homology"/>
<dbReference type="SUPFAM" id="SSF143113">
    <property type="entry name" value="NAP-like"/>
    <property type="match status" value="1"/>
</dbReference>
<dbReference type="FunFam" id="1.20.5.1500:FF:000001">
    <property type="entry name" value="Nucleosome assembly protein 1-like 1"/>
    <property type="match status" value="1"/>
</dbReference>
<protein>
    <submittedName>
        <fullName evidence="6">Nucleosome assembly protein 1</fullName>
    </submittedName>
</protein>
<dbReference type="AlphaFoldDB" id="A0A158PR14"/>
<evidence type="ECO:0000256" key="1">
    <source>
        <dbReference type="ARBA" id="ARBA00009947"/>
    </source>
</evidence>
<dbReference type="Proteomes" id="UP000278627">
    <property type="component" value="Unassembled WGS sequence"/>
</dbReference>
<keyword evidence="5" id="KW-1185">Reference proteome</keyword>
<sequence>MESKDVGELTKPNGYDVEGKEFISALPKSIKRRVQALKKLQVEGINVEAHFYERVHQLEVEFAPMFNALHVKRKAIITGTYEPTDDETNYPILHGYTKEEIEQMEKASAPEPNHPTKGVPNFWLHLLKNVDHVCEMIHEHDEPVLQHLIDITCDVQTNPDSYTLTFHFEPNEYFTQTELKKFYTLQVAPDEDDIFDYDGPVIISAKGTEIDWKEGKNVTKKIIKKKQKKGGAAGRFITKTVKADSFFNFFDPPLMENKNETSGNDDDIETQELLQADFEIGQLFRDQIVPRAVLFYTKEAMDENEIFDYDADEDEDETELFDESDNA</sequence>
<name>A0A158PR14_BRUPA</name>
<feature type="region of interest" description="Disordered" evidence="3">
    <location>
        <begin position="307"/>
        <end position="327"/>
    </location>
</feature>
<dbReference type="Pfam" id="PF00956">
    <property type="entry name" value="NAP"/>
    <property type="match status" value="1"/>
</dbReference>
<dbReference type="GO" id="GO:0006334">
    <property type="term" value="P:nucleosome assembly"/>
    <property type="evidence" value="ECO:0007669"/>
    <property type="project" value="InterPro"/>
</dbReference>